<evidence type="ECO:0000256" key="5">
    <source>
        <dbReference type="ARBA" id="ARBA00023242"/>
    </source>
</evidence>
<dbReference type="Proteomes" id="UP000054481">
    <property type="component" value="Unassembled WGS sequence"/>
</dbReference>
<keyword evidence="8" id="KW-1185">Reference proteome</keyword>
<dbReference type="SUPFAM" id="SSF53098">
    <property type="entry name" value="Ribonuclease H-like"/>
    <property type="match status" value="1"/>
</dbReference>
<evidence type="ECO:0000256" key="4">
    <source>
        <dbReference type="ARBA" id="ARBA00022833"/>
    </source>
</evidence>
<dbReference type="PANTHER" id="PTHR46481:SF10">
    <property type="entry name" value="ZINC FINGER BED DOMAIN-CONTAINING PROTEIN 39"/>
    <property type="match status" value="1"/>
</dbReference>
<dbReference type="Pfam" id="PF05699">
    <property type="entry name" value="Dimer_Tnp_hAT"/>
    <property type="match status" value="1"/>
</dbReference>
<name>A0A0F8A0J5_9HYPO</name>
<accession>A0A0F8A0J5</accession>
<sequence length="400" mass="46857">MPAPMIHVYVLCQKDWRRSLASNWTRPNAVSVVEGISSTCACKHFSSLRAKRPSTQPSQKQMTLRTAQLLSLYRRNCSKRTEREMHSDTWHRLAGRVLGIDNVTRWNSWYMLLRTALEKKDKLMVFQQEHHRALGDDSLSQDDWDVLKFTADFLQPFWQATLAQQRSWSSLDQLLYHMDVLLKHFEDAKRQQRTYRDNPRFIHSIRMGWFVLDKYYYKTDETPIYSAALLLHPSKRLKYLRQNWHADWHEGAVNKAKQIWSQYKDLHVASAAEAITDFPMTAYDKLAQSLDVTVTDDGEDELEKFINGSPCKIAVSPLAWWTREEQRIEYPRLHRMAMNVLSIAPMSDKAERVFSGARRTISFDRARLGADAIEMTECLGSWNKNDLIREIRVPFNGQEL</sequence>
<comment type="subcellular location">
    <subcellularLocation>
        <location evidence="1">Nucleus</location>
    </subcellularLocation>
</comment>
<dbReference type="GO" id="GO:0005634">
    <property type="term" value="C:nucleus"/>
    <property type="evidence" value="ECO:0007669"/>
    <property type="project" value="UniProtKB-SubCell"/>
</dbReference>
<dbReference type="GO" id="GO:0046983">
    <property type="term" value="F:protein dimerization activity"/>
    <property type="evidence" value="ECO:0007669"/>
    <property type="project" value="InterPro"/>
</dbReference>
<dbReference type="InterPro" id="IPR012337">
    <property type="entry name" value="RNaseH-like_sf"/>
</dbReference>
<dbReference type="AlphaFoldDB" id="A0A0F8A0J5"/>
<keyword evidence="3" id="KW-0863">Zinc-finger</keyword>
<reference evidence="7 8" key="1">
    <citation type="journal article" date="2014" name="Genome Biol. Evol.">
        <title>Comparative genomics and transcriptomics analyses reveal divergent lifestyle features of nematode endoparasitic fungus Hirsutella minnesotensis.</title>
        <authorList>
            <person name="Lai Y."/>
            <person name="Liu K."/>
            <person name="Zhang X."/>
            <person name="Zhang X."/>
            <person name="Li K."/>
            <person name="Wang N."/>
            <person name="Shu C."/>
            <person name="Wu Y."/>
            <person name="Wang C."/>
            <person name="Bushley K.E."/>
            <person name="Xiang M."/>
            <person name="Liu X."/>
        </authorList>
    </citation>
    <scope>NUCLEOTIDE SEQUENCE [LARGE SCALE GENOMIC DNA]</scope>
    <source>
        <strain evidence="7 8">3608</strain>
    </source>
</reference>
<dbReference type="PANTHER" id="PTHR46481">
    <property type="entry name" value="ZINC FINGER BED DOMAIN-CONTAINING PROTEIN 4"/>
    <property type="match status" value="1"/>
</dbReference>
<dbReference type="OrthoDB" id="4961446at2759"/>
<keyword evidence="4" id="KW-0862">Zinc</keyword>
<keyword evidence="2" id="KW-0479">Metal-binding</keyword>
<evidence type="ECO:0000259" key="6">
    <source>
        <dbReference type="Pfam" id="PF05699"/>
    </source>
</evidence>
<dbReference type="InterPro" id="IPR052035">
    <property type="entry name" value="ZnF_BED_domain_contain"/>
</dbReference>
<feature type="domain" description="HAT C-terminal dimerisation" evidence="6">
    <location>
        <begin position="314"/>
        <end position="382"/>
    </location>
</feature>
<evidence type="ECO:0000256" key="2">
    <source>
        <dbReference type="ARBA" id="ARBA00022723"/>
    </source>
</evidence>
<gene>
    <name evidence="7" type="ORF">HIM_12008</name>
</gene>
<evidence type="ECO:0000313" key="8">
    <source>
        <dbReference type="Proteomes" id="UP000054481"/>
    </source>
</evidence>
<dbReference type="GO" id="GO:0008270">
    <property type="term" value="F:zinc ion binding"/>
    <property type="evidence" value="ECO:0007669"/>
    <property type="project" value="UniProtKB-KW"/>
</dbReference>
<organism evidence="7 8">
    <name type="scientific">Hirsutella minnesotensis 3608</name>
    <dbReference type="NCBI Taxonomy" id="1043627"/>
    <lineage>
        <taxon>Eukaryota</taxon>
        <taxon>Fungi</taxon>
        <taxon>Dikarya</taxon>
        <taxon>Ascomycota</taxon>
        <taxon>Pezizomycotina</taxon>
        <taxon>Sordariomycetes</taxon>
        <taxon>Hypocreomycetidae</taxon>
        <taxon>Hypocreales</taxon>
        <taxon>Ophiocordycipitaceae</taxon>
        <taxon>Hirsutella</taxon>
    </lineage>
</organism>
<dbReference type="InterPro" id="IPR008906">
    <property type="entry name" value="HATC_C_dom"/>
</dbReference>
<dbReference type="EMBL" id="KQ030853">
    <property type="protein sequence ID" value="KJZ68599.1"/>
    <property type="molecule type" value="Genomic_DNA"/>
</dbReference>
<keyword evidence="5" id="KW-0539">Nucleus</keyword>
<protein>
    <recommendedName>
        <fullName evidence="6">HAT C-terminal dimerisation domain-containing protein</fullName>
    </recommendedName>
</protein>
<proteinExistence type="predicted"/>
<evidence type="ECO:0000313" key="7">
    <source>
        <dbReference type="EMBL" id="KJZ68599.1"/>
    </source>
</evidence>
<evidence type="ECO:0000256" key="3">
    <source>
        <dbReference type="ARBA" id="ARBA00022771"/>
    </source>
</evidence>
<evidence type="ECO:0000256" key="1">
    <source>
        <dbReference type="ARBA" id="ARBA00004123"/>
    </source>
</evidence>